<proteinExistence type="inferred from homology"/>
<feature type="transmembrane region" description="Helical" evidence="6">
    <location>
        <begin position="35"/>
        <end position="56"/>
    </location>
</feature>
<comment type="similarity">
    <text evidence="5">Belongs to the SAT4 family.</text>
</comment>
<sequence>MSPEELAALLAAPALAAPDGVTPNFDNPPNRNSYAWGITTVCTIIATSCLCLRSYVRLWLDRKIRVEDVFAICAYGAYWGTAYAGYEMIKTPGYYVHEWNLTNGDLIQPLWLILVYGCCYSAVLPLIKTAILIDWCRVFVLVDRTKSLFWCGCMAIVALQCVWGILCIILLNMQCRPHRAIWEFYLPSKCYSLPDVMLCSASVQVVSDISMFVLPQRLIWGLQMSWHKKLGVSIIFGAGILL</sequence>
<evidence type="ECO:0000313" key="9">
    <source>
        <dbReference type="Proteomes" id="UP000247810"/>
    </source>
</evidence>
<accession>A0A319CW74</accession>
<evidence type="ECO:0000259" key="7">
    <source>
        <dbReference type="Pfam" id="PF20684"/>
    </source>
</evidence>
<evidence type="ECO:0000256" key="5">
    <source>
        <dbReference type="ARBA" id="ARBA00038359"/>
    </source>
</evidence>
<dbReference type="GO" id="GO:0016020">
    <property type="term" value="C:membrane"/>
    <property type="evidence" value="ECO:0007669"/>
    <property type="project" value="UniProtKB-SubCell"/>
</dbReference>
<dbReference type="OrthoDB" id="4682787at2759"/>
<evidence type="ECO:0000313" key="8">
    <source>
        <dbReference type="EMBL" id="PYH89516.1"/>
    </source>
</evidence>
<protein>
    <recommendedName>
        <fullName evidence="7">Rhodopsin domain-containing protein</fullName>
    </recommendedName>
</protein>
<dbReference type="EMBL" id="KZ826026">
    <property type="protein sequence ID" value="PYH89516.1"/>
    <property type="molecule type" value="Genomic_DNA"/>
</dbReference>
<dbReference type="STRING" id="1448320.A0A319CW74"/>
<dbReference type="Pfam" id="PF20684">
    <property type="entry name" value="Fung_rhodopsin"/>
    <property type="match status" value="1"/>
</dbReference>
<dbReference type="InterPro" id="IPR052337">
    <property type="entry name" value="SAT4-like"/>
</dbReference>
<gene>
    <name evidence="8" type="ORF">BO71DRAFT_434746</name>
</gene>
<name>A0A319CW74_9EURO</name>
<evidence type="ECO:0000256" key="2">
    <source>
        <dbReference type="ARBA" id="ARBA00022692"/>
    </source>
</evidence>
<dbReference type="VEuPathDB" id="FungiDB:BO71DRAFT_434746"/>
<evidence type="ECO:0000256" key="4">
    <source>
        <dbReference type="ARBA" id="ARBA00023136"/>
    </source>
</evidence>
<dbReference type="InterPro" id="IPR049326">
    <property type="entry name" value="Rhodopsin_dom_fungi"/>
</dbReference>
<keyword evidence="3 6" id="KW-1133">Transmembrane helix</keyword>
<feature type="domain" description="Rhodopsin" evidence="7">
    <location>
        <begin position="52"/>
        <end position="241"/>
    </location>
</feature>
<organism evidence="8 9">
    <name type="scientific">Aspergillus ellipticus CBS 707.79</name>
    <dbReference type="NCBI Taxonomy" id="1448320"/>
    <lineage>
        <taxon>Eukaryota</taxon>
        <taxon>Fungi</taxon>
        <taxon>Dikarya</taxon>
        <taxon>Ascomycota</taxon>
        <taxon>Pezizomycotina</taxon>
        <taxon>Eurotiomycetes</taxon>
        <taxon>Eurotiomycetidae</taxon>
        <taxon>Eurotiales</taxon>
        <taxon>Aspergillaceae</taxon>
        <taxon>Aspergillus</taxon>
        <taxon>Aspergillus subgen. Circumdati</taxon>
    </lineage>
</organism>
<evidence type="ECO:0000256" key="1">
    <source>
        <dbReference type="ARBA" id="ARBA00004141"/>
    </source>
</evidence>
<dbReference type="PANTHER" id="PTHR33048:SF47">
    <property type="entry name" value="INTEGRAL MEMBRANE PROTEIN-RELATED"/>
    <property type="match status" value="1"/>
</dbReference>
<keyword evidence="9" id="KW-1185">Reference proteome</keyword>
<feature type="transmembrane region" description="Helical" evidence="6">
    <location>
        <begin position="106"/>
        <end position="127"/>
    </location>
</feature>
<comment type="subcellular location">
    <subcellularLocation>
        <location evidence="1">Membrane</location>
        <topology evidence="1">Multi-pass membrane protein</topology>
    </subcellularLocation>
</comment>
<keyword evidence="4 6" id="KW-0472">Membrane</keyword>
<dbReference type="Proteomes" id="UP000247810">
    <property type="component" value="Unassembled WGS sequence"/>
</dbReference>
<dbReference type="AlphaFoldDB" id="A0A319CW74"/>
<reference evidence="8 9" key="1">
    <citation type="submission" date="2018-02" db="EMBL/GenBank/DDBJ databases">
        <title>The genomes of Aspergillus section Nigri reveals drivers in fungal speciation.</title>
        <authorList>
            <consortium name="DOE Joint Genome Institute"/>
            <person name="Vesth T.C."/>
            <person name="Nybo J."/>
            <person name="Theobald S."/>
            <person name="Brandl J."/>
            <person name="Frisvad J.C."/>
            <person name="Nielsen K.F."/>
            <person name="Lyhne E.K."/>
            <person name="Kogle M.E."/>
            <person name="Kuo A."/>
            <person name="Riley R."/>
            <person name="Clum A."/>
            <person name="Nolan M."/>
            <person name="Lipzen A."/>
            <person name="Salamov A."/>
            <person name="Henrissat B."/>
            <person name="Wiebenga A."/>
            <person name="De vries R.P."/>
            <person name="Grigoriev I.V."/>
            <person name="Mortensen U.H."/>
            <person name="Andersen M.R."/>
            <person name="Baker S.E."/>
        </authorList>
    </citation>
    <scope>NUCLEOTIDE SEQUENCE [LARGE SCALE GENOMIC DNA]</scope>
    <source>
        <strain evidence="8 9">CBS 707.79</strain>
    </source>
</reference>
<keyword evidence="2 6" id="KW-0812">Transmembrane</keyword>
<evidence type="ECO:0000256" key="6">
    <source>
        <dbReference type="SAM" id="Phobius"/>
    </source>
</evidence>
<dbReference type="PANTHER" id="PTHR33048">
    <property type="entry name" value="PTH11-LIKE INTEGRAL MEMBRANE PROTEIN (AFU_ORTHOLOGUE AFUA_5G11245)"/>
    <property type="match status" value="1"/>
</dbReference>
<feature type="transmembrane region" description="Helical" evidence="6">
    <location>
        <begin position="68"/>
        <end position="86"/>
    </location>
</feature>
<evidence type="ECO:0000256" key="3">
    <source>
        <dbReference type="ARBA" id="ARBA00022989"/>
    </source>
</evidence>
<feature type="transmembrane region" description="Helical" evidence="6">
    <location>
        <begin position="148"/>
        <end position="171"/>
    </location>
</feature>
<feature type="non-terminal residue" evidence="8">
    <location>
        <position position="242"/>
    </location>
</feature>